<dbReference type="GO" id="GO:0005102">
    <property type="term" value="F:signaling receptor binding"/>
    <property type="evidence" value="ECO:0007669"/>
    <property type="project" value="InterPro"/>
</dbReference>
<dbReference type="GO" id="GO:0050921">
    <property type="term" value="P:positive regulation of chemotaxis"/>
    <property type="evidence" value="ECO:0007669"/>
    <property type="project" value="TreeGrafter"/>
</dbReference>
<feature type="chain" id="PRO_5025532974" description="Retinoic acid receptor responder protein 2" evidence="10">
    <location>
        <begin position="18"/>
        <end position="268"/>
    </location>
</feature>
<dbReference type="InterPro" id="IPR029562">
    <property type="entry name" value="Chemerin"/>
</dbReference>
<dbReference type="GeneTree" id="ENSGT00390000016226"/>
<name>A0A670JC53_PODMU</name>
<dbReference type="GO" id="GO:0005615">
    <property type="term" value="C:extracellular space"/>
    <property type="evidence" value="ECO:0007669"/>
    <property type="project" value="TreeGrafter"/>
</dbReference>
<reference evidence="11" key="3">
    <citation type="submission" date="2025-09" db="UniProtKB">
        <authorList>
            <consortium name="Ensembl"/>
        </authorList>
    </citation>
    <scope>IDENTIFICATION</scope>
</reference>
<keyword evidence="7" id="KW-1015">Disulfide bond</keyword>
<evidence type="ECO:0000256" key="1">
    <source>
        <dbReference type="ARBA" id="ARBA00004613"/>
    </source>
</evidence>
<evidence type="ECO:0000256" key="8">
    <source>
        <dbReference type="ARBA" id="ARBA00023198"/>
    </source>
</evidence>
<evidence type="ECO:0000256" key="4">
    <source>
        <dbReference type="ARBA" id="ARBA00022525"/>
    </source>
</evidence>
<evidence type="ECO:0000256" key="6">
    <source>
        <dbReference type="ARBA" id="ARBA00022782"/>
    </source>
</evidence>
<reference evidence="11" key="2">
    <citation type="submission" date="2025-08" db="UniProtKB">
        <authorList>
            <consortium name="Ensembl"/>
        </authorList>
    </citation>
    <scope>IDENTIFICATION</scope>
</reference>
<evidence type="ECO:0000256" key="5">
    <source>
        <dbReference type="ARBA" id="ARBA00022729"/>
    </source>
</evidence>
<dbReference type="Gene3D" id="3.10.450.10">
    <property type="match status" value="1"/>
</dbReference>
<evidence type="ECO:0000256" key="10">
    <source>
        <dbReference type="SAM" id="SignalP"/>
    </source>
</evidence>
<evidence type="ECO:0000256" key="2">
    <source>
        <dbReference type="ARBA" id="ARBA00018808"/>
    </source>
</evidence>
<dbReference type="Ensembl" id="ENSPMRT00000023225.1">
    <property type="protein sequence ID" value="ENSPMRP00000021876.1"/>
    <property type="gene ID" value="ENSPMRG00000014212.1"/>
</dbReference>
<dbReference type="SUPFAM" id="SSF54403">
    <property type="entry name" value="Cystatin/monellin"/>
    <property type="match status" value="1"/>
</dbReference>
<dbReference type="GO" id="GO:0031012">
    <property type="term" value="C:extracellular matrix"/>
    <property type="evidence" value="ECO:0007669"/>
    <property type="project" value="TreeGrafter"/>
</dbReference>
<keyword evidence="4" id="KW-0964">Secreted</keyword>
<dbReference type="PANTHER" id="PTHR15106">
    <property type="entry name" value="RETINOIC ACID RECEPTOR RESPONDER PROTEIN 2"/>
    <property type="match status" value="1"/>
</dbReference>
<dbReference type="GO" id="GO:0050994">
    <property type="term" value="P:regulation of lipid catabolic process"/>
    <property type="evidence" value="ECO:0007669"/>
    <property type="project" value="InterPro"/>
</dbReference>
<evidence type="ECO:0000256" key="7">
    <source>
        <dbReference type="ARBA" id="ARBA00023157"/>
    </source>
</evidence>
<protein>
    <recommendedName>
        <fullName evidence="2">Retinoic acid receptor responder protein 2</fullName>
    </recommendedName>
    <alternativeName>
        <fullName evidence="9">Chemerin</fullName>
    </alternativeName>
</protein>
<keyword evidence="6" id="KW-0221">Differentiation</keyword>
<dbReference type="GO" id="GO:0006935">
    <property type="term" value="P:chemotaxis"/>
    <property type="evidence" value="ECO:0007669"/>
    <property type="project" value="UniProtKB-KW"/>
</dbReference>
<dbReference type="InterPro" id="IPR046350">
    <property type="entry name" value="Cystatin_sf"/>
</dbReference>
<evidence type="ECO:0000256" key="3">
    <source>
        <dbReference type="ARBA" id="ARBA00022500"/>
    </source>
</evidence>
<reference evidence="11 12" key="1">
    <citation type="journal article" date="2019" name="Proc. Natl. Acad. Sci. U.S.A.">
        <title>Regulatory changes in pterin and carotenoid genes underlie balanced color polymorphisms in the wall lizard.</title>
        <authorList>
            <person name="Andrade P."/>
            <person name="Pinho C."/>
            <person name="Perez I de Lanuza G."/>
            <person name="Afonso S."/>
            <person name="Brejcha J."/>
            <person name="Rubin C.J."/>
            <person name="Wallerman O."/>
            <person name="Pereira P."/>
            <person name="Sabatino S.J."/>
            <person name="Bellati A."/>
            <person name="Pellitteri-Rosa D."/>
            <person name="Bosakova Z."/>
            <person name="Bunikis I."/>
            <person name="Carretero M.A."/>
            <person name="Feiner N."/>
            <person name="Marsik P."/>
            <person name="Pauperio F."/>
            <person name="Salvi D."/>
            <person name="Soler L."/>
            <person name="While G.M."/>
            <person name="Uller T."/>
            <person name="Font E."/>
            <person name="Andersson L."/>
            <person name="Carneiro M."/>
        </authorList>
    </citation>
    <scope>NUCLEOTIDE SEQUENCE</scope>
</reference>
<sequence length="268" mass="29910">MKGLLVLCLGLLALADANQSPLQQRALELVLDFFHSRDLVQATFKEQAVTHVTETEFPRGTYVQLEVDLVQTICRKQQRGTQNCRIKPGGRKQKCLACFKFNSSDPQNILDESKRCLSEQNPIFQMGFTFTGLFSDHQGNKAPSSFWRKAEHPPVWVSVPQEWNHSWSQRSLLSSKLDFPSSFLYFPNKGLSGCFIAMVCGYFRSKGAHPSSPKPFLCGHLYPGGLFWSIPEPVQPLRQTSQLTLGARIPGVPVSAMEMSWGGKGASS</sequence>
<accession>A0A670JC53</accession>
<dbReference type="GO" id="GO:0045087">
    <property type="term" value="P:innate immune response"/>
    <property type="evidence" value="ECO:0007669"/>
    <property type="project" value="TreeGrafter"/>
</dbReference>
<evidence type="ECO:0000256" key="9">
    <source>
        <dbReference type="ARBA" id="ARBA00032785"/>
    </source>
</evidence>
<evidence type="ECO:0000313" key="12">
    <source>
        <dbReference type="Proteomes" id="UP000472272"/>
    </source>
</evidence>
<keyword evidence="3" id="KW-0145">Chemotaxis</keyword>
<feature type="signal peptide" evidence="10">
    <location>
        <begin position="1"/>
        <end position="17"/>
    </location>
</feature>
<dbReference type="PANTHER" id="PTHR15106:SF2">
    <property type="entry name" value="RETINOIC ACID RECEPTOR RESPONDER PROTEIN 2"/>
    <property type="match status" value="1"/>
</dbReference>
<dbReference type="GO" id="GO:0030154">
    <property type="term" value="P:cell differentiation"/>
    <property type="evidence" value="ECO:0007669"/>
    <property type="project" value="UniProtKB-KW"/>
</dbReference>
<keyword evidence="12" id="KW-1185">Reference proteome</keyword>
<proteinExistence type="predicted"/>
<dbReference type="AlphaFoldDB" id="A0A670JC53"/>
<keyword evidence="8" id="KW-0395">Inflammatory response</keyword>
<evidence type="ECO:0000313" key="11">
    <source>
        <dbReference type="Ensembl" id="ENSPMRP00000021876.1"/>
    </source>
</evidence>
<dbReference type="Proteomes" id="UP000472272">
    <property type="component" value="Chromosome 12"/>
</dbReference>
<comment type="subcellular location">
    <subcellularLocation>
        <location evidence="1">Secreted</location>
    </subcellularLocation>
</comment>
<organism evidence="11 12">
    <name type="scientific">Podarcis muralis</name>
    <name type="common">Wall lizard</name>
    <name type="synonym">Lacerta muralis</name>
    <dbReference type="NCBI Taxonomy" id="64176"/>
    <lineage>
        <taxon>Eukaryota</taxon>
        <taxon>Metazoa</taxon>
        <taxon>Chordata</taxon>
        <taxon>Craniata</taxon>
        <taxon>Vertebrata</taxon>
        <taxon>Euteleostomi</taxon>
        <taxon>Lepidosauria</taxon>
        <taxon>Squamata</taxon>
        <taxon>Bifurcata</taxon>
        <taxon>Unidentata</taxon>
        <taxon>Episquamata</taxon>
        <taxon>Laterata</taxon>
        <taxon>Lacertibaenia</taxon>
        <taxon>Lacertidae</taxon>
        <taxon>Podarcis</taxon>
    </lineage>
</organism>
<keyword evidence="5 10" id="KW-0732">Signal</keyword>
<dbReference type="GO" id="GO:0006954">
    <property type="term" value="P:inflammatory response"/>
    <property type="evidence" value="ECO:0007669"/>
    <property type="project" value="UniProtKB-KW"/>
</dbReference>